<organism evidence="2 3">
    <name type="scientific">Pleurodeles waltl</name>
    <name type="common">Iberian ribbed newt</name>
    <dbReference type="NCBI Taxonomy" id="8319"/>
    <lineage>
        <taxon>Eukaryota</taxon>
        <taxon>Metazoa</taxon>
        <taxon>Chordata</taxon>
        <taxon>Craniata</taxon>
        <taxon>Vertebrata</taxon>
        <taxon>Euteleostomi</taxon>
        <taxon>Amphibia</taxon>
        <taxon>Batrachia</taxon>
        <taxon>Caudata</taxon>
        <taxon>Salamandroidea</taxon>
        <taxon>Salamandridae</taxon>
        <taxon>Pleurodelinae</taxon>
        <taxon>Pleurodeles</taxon>
    </lineage>
</organism>
<feature type="compositionally biased region" description="Low complexity" evidence="1">
    <location>
        <begin position="12"/>
        <end position="23"/>
    </location>
</feature>
<dbReference type="EMBL" id="JANPWB010000005">
    <property type="protein sequence ID" value="KAJ1188446.1"/>
    <property type="molecule type" value="Genomic_DNA"/>
</dbReference>
<keyword evidence="3" id="KW-1185">Reference proteome</keyword>
<name>A0AAV7UI82_PLEWA</name>
<dbReference type="AlphaFoldDB" id="A0AAV7UI82"/>
<evidence type="ECO:0000313" key="3">
    <source>
        <dbReference type="Proteomes" id="UP001066276"/>
    </source>
</evidence>
<feature type="region of interest" description="Disordered" evidence="1">
    <location>
        <begin position="57"/>
        <end position="84"/>
    </location>
</feature>
<evidence type="ECO:0000313" key="2">
    <source>
        <dbReference type="EMBL" id="KAJ1188446.1"/>
    </source>
</evidence>
<proteinExistence type="predicted"/>
<comment type="caution">
    <text evidence="2">The sequence shown here is derived from an EMBL/GenBank/DDBJ whole genome shotgun (WGS) entry which is preliminary data.</text>
</comment>
<feature type="region of interest" description="Disordered" evidence="1">
    <location>
        <begin position="1"/>
        <end position="26"/>
    </location>
</feature>
<accession>A0AAV7UI82</accession>
<feature type="compositionally biased region" description="Polar residues" evidence="1">
    <location>
        <begin position="1"/>
        <end position="11"/>
    </location>
</feature>
<protein>
    <submittedName>
        <fullName evidence="2">Uncharacterized protein</fullName>
    </submittedName>
</protein>
<evidence type="ECO:0000256" key="1">
    <source>
        <dbReference type="SAM" id="MobiDB-lite"/>
    </source>
</evidence>
<sequence>MQPPHTQDIQLSSRPPQRQFRSRTMLNAEKPTSSVVSLKAYSRSPAVKLRPSSKIRTSAAEIRRQSHASASPCVQGESQYAAMR</sequence>
<reference evidence="2" key="1">
    <citation type="journal article" date="2022" name="bioRxiv">
        <title>Sequencing and chromosome-scale assembly of the giantPleurodeles waltlgenome.</title>
        <authorList>
            <person name="Brown T."/>
            <person name="Elewa A."/>
            <person name="Iarovenko S."/>
            <person name="Subramanian E."/>
            <person name="Araus A.J."/>
            <person name="Petzold A."/>
            <person name="Susuki M."/>
            <person name="Suzuki K.-i.T."/>
            <person name="Hayashi T."/>
            <person name="Toyoda A."/>
            <person name="Oliveira C."/>
            <person name="Osipova E."/>
            <person name="Leigh N.D."/>
            <person name="Simon A."/>
            <person name="Yun M.H."/>
        </authorList>
    </citation>
    <scope>NUCLEOTIDE SEQUENCE</scope>
    <source>
        <strain evidence="2">20211129_DDA</strain>
        <tissue evidence="2">Liver</tissue>
    </source>
</reference>
<gene>
    <name evidence="2" type="ORF">NDU88_005207</name>
</gene>
<dbReference type="Proteomes" id="UP001066276">
    <property type="component" value="Chromosome 3_1"/>
</dbReference>